<evidence type="ECO:0000313" key="9">
    <source>
        <dbReference type="EMBL" id="OJJ78531.1"/>
    </source>
</evidence>
<keyword evidence="4" id="KW-0238">DNA-binding</keyword>
<feature type="region of interest" description="Disordered" evidence="7">
    <location>
        <begin position="78"/>
        <end position="118"/>
    </location>
</feature>
<dbReference type="GeneID" id="34456440"/>
<dbReference type="RefSeq" id="XP_022395229.1">
    <property type="nucleotide sequence ID" value="XM_022540179.1"/>
</dbReference>
<feature type="domain" description="Zn(2)-C6 fungal-type" evidence="8">
    <location>
        <begin position="10"/>
        <end position="40"/>
    </location>
</feature>
<dbReference type="InterPro" id="IPR050613">
    <property type="entry name" value="Sec_Metabolite_Reg"/>
</dbReference>
<dbReference type="CDD" id="cd00067">
    <property type="entry name" value="GAL4"/>
    <property type="match status" value="1"/>
</dbReference>
<dbReference type="Pfam" id="PF04082">
    <property type="entry name" value="Fungal_trans"/>
    <property type="match status" value="1"/>
</dbReference>
<evidence type="ECO:0000256" key="7">
    <source>
        <dbReference type="SAM" id="MobiDB-lite"/>
    </source>
</evidence>
<dbReference type="GO" id="GO:0003677">
    <property type="term" value="F:DNA binding"/>
    <property type="evidence" value="ECO:0007669"/>
    <property type="project" value="UniProtKB-KW"/>
</dbReference>
<evidence type="ECO:0000256" key="2">
    <source>
        <dbReference type="ARBA" id="ARBA00022723"/>
    </source>
</evidence>
<dbReference type="GO" id="GO:0006351">
    <property type="term" value="P:DNA-templated transcription"/>
    <property type="evidence" value="ECO:0007669"/>
    <property type="project" value="InterPro"/>
</dbReference>
<accession>A0A1L9V3R0</accession>
<dbReference type="Pfam" id="PF00172">
    <property type="entry name" value="Zn_clus"/>
    <property type="match status" value="1"/>
</dbReference>
<name>A0A1L9V3R0_ASPGL</name>
<sequence length="564" mass="63772">MLSTQLNDLSCTACKARKVRCNRVKPRCDRCETRGIDCCYPKRVKRQTAREKRGSLSHGSRNNTVLSTILGRLQRLEEQSTSNYSHGTPDPTATSASAVSATPSSHVDSDKSPVSISPVTRADPSKILEDAIDQMRRFKLQFYSRQFITGTIHIPTDLAKQWLHNYFARNSNDLFRSLVNRQLIEIIPDIIDLPHVYLDPVVLILYFAILYIGCVFNANNLHASQVSHYATSCYLACLRALPYWQREVQGSTMDFVAALFMAQVALLCSDDDLAWQMHQHTCDFARALNLHNLDGGDYAGFRDEARSDEDRQGFWQLIQIDLFIRLVLNKPPVITADTWKVNLPWLNNSQPPPGDIHATAFIIHSRITLIVMHFFALLDTQDGMEIDRAQRCAEDRSHEIKTLLLEWQAGDWLVAPSTNKDDDFTKIDVVITGYTFIIFMLRKVGIIGPHLTSSPAETPQFSSTLVLEASRRVIELSIDLCYMFPYPEGLSMVLVYYRIDIATALLYSHVLYSTDDPAIVEDMERLGNLSRCVCSIAHGCRELTPISRAVETLNRMMTDQGVSA</sequence>
<proteinExistence type="predicted"/>
<dbReference type="InterPro" id="IPR007219">
    <property type="entry name" value="XnlR_reg_dom"/>
</dbReference>
<dbReference type="Proteomes" id="UP000184300">
    <property type="component" value="Unassembled WGS sequence"/>
</dbReference>
<evidence type="ECO:0000256" key="1">
    <source>
        <dbReference type="ARBA" id="ARBA00004123"/>
    </source>
</evidence>
<dbReference type="PROSITE" id="PS00463">
    <property type="entry name" value="ZN2_CY6_FUNGAL_1"/>
    <property type="match status" value="1"/>
</dbReference>
<dbReference type="CDD" id="cd12148">
    <property type="entry name" value="fungal_TF_MHR"/>
    <property type="match status" value="1"/>
</dbReference>
<protein>
    <recommendedName>
        <fullName evidence="8">Zn(2)-C6 fungal-type domain-containing protein</fullName>
    </recommendedName>
</protein>
<feature type="compositionally biased region" description="Low complexity" evidence="7">
    <location>
        <begin position="88"/>
        <end position="105"/>
    </location>
</feature>
<dbReference type="AlphaFoldDB" id="A0A1L9V3R0"/>
<gene>
    <name evidence="9" type="ORF">ASPGLDRAFT_1208176</name>
</gene>
<dbReference type="Gene3D" id="4.10.240.10">
    <property type="entry name" value="Zn(2)-C6 fungal-type DNA-binding domain"/>
    <property type="match status" value="1"/>
</dbReference>
<keyword evidence="3" id="KW-0805">Transcription regulation</keyword>
<comment type="subcellular location">
    <subcellularLocation>
        <location evidence="1">Nucleus</location>
    </subcellularLocation>
</comment>
<dbReference type="SMART" id="SM00066">
    <property type="entry name" value="GAL4"/>
    <property type="match status" value="1"/>
</dbReference>
<evidence type="ECO:0000259" key="8">
    <source>
        <dbReference type="PROSITE" id="PS50048"/>
    </source>
</evidence>
<dbReference type="InterPro" id="IPR001138">
    <property type="entry name" value="Zn2Cys6_DnaBD"/>
</dbReference>
<organism evidence="9 10">
    <name type="scientific">Aspergillus glaucus CBS 516.65</name>
    <dbReference type="NCBI Taxonomy" id="1160497"/>
    <lineage>
        <taxon>Eukaryota</taxon>
        <taxon>Fungi</taxon>
        <taxon>Dikarya</taxon>
        <taxon>Ascomycota</taxon>
        <taxon>Pezizomycotina</taxon>
        <taxon>Eurotiomycetes</taxon>
        <taxon>Eurotiomycetidae</taxon>
        <taxon>Eurotiales</taxon>
        <taxon>Aspergillaceae</taxon>
        <taxon>Aspergillus</taxon>
        <taxon>Aspergillus subgen. Aspergillus</taxon>
    </lineage>
</organism>
<dbReference type="PANTHER" id="PTHR31001">
    <property type="entry name" value="UNCHARACTERIZED TRANSCRIPTIONAL REGULATORY PROTEIN"/>
    <property type="match status" value="1"/>
</dbReference>
<dbReference type="VEuPathDB" id="FungiDB:ASPGLDRAFT_1208176"/>
<dbReference type="GO" id="GO:0008270">
    <property type="term" value="F:zinc ion binding"/>
    <property type="evidence" value="ECO:0007669"/>
    <property type="project" value="InterPro"/>
</dbReference>
<evidence type="ECO:0000256" key="3">
    <source>
        <dbReference type="ARBA" id="ARBA00023015"/>
    </source>
</evidence>
<evidence type="ECO:0000256" key="6">
    <source>
        <dbReference type="ARBA" id="ARBA00023242"/>
    </source>
</evidence>
<dbReference type="GO" id="GO:0005634">
    <property type="term" value="C:nucleus"/>
    <property type="evidence" value="ECO:0007669"/>
    <property type="project" value="UniProtKB-SubCell"/>
</dbReference>
<dbReference type="PANTHER" id="PTHR31001:SF88">
    <property type="entry name" value="TRANSCRIPTION FACTOR PDR3"/>
    <property type="match status" value="1"/>
</dbReference>
<evidence type="ECO:0000256" key="4">
    <source>
        <dbReference type="ARBA" id="ARBA00023125"/>
    </source>
</evidence>
<evidence type="ECO:0000313" key="10">
    <source>
        <dbReference type="Proteomes" id="UP000184300"/>
    </source>
</evidence>
<dbReference type="GO" id="GO:0000981">
    <property type="term" value="F:DNA-binding transcription factor activity, RNA polymerase II-specific"/>
    <property type="evidence" value="ECO:0007669"/>
    <property type="project" value="InterPro"/>
</dbReference>
<dbReference type="EMBL" id="KV878934">
    <property type="protein sequence ID" value="OJJ78531.1"/>
    <property type="molecule type" value="Genomic_DNA"/>
</dbReference>
<dbReference type="OrthoDB" id="39175at2759"/>
<dbReference type="PROSITE" id="PS50048">
    <property type="entry name" value="ZN2_CY6_FUNGAL_2"/>
    <property type="match status" value="1"/>
</dbReference>
<keyword evidence="10" id="KW-1185">Reference proteome</keyword>
<keyword evidence="2" id="KW-0479">Metal-binding</keyword>
<keyword evidence="6" id="KW-0539">Nucleus</keyword>
<dbReference type="SUPFAM" id="SSF57701">
    <property type="entry name" value="Zn2/Cys6 DNA-binding domain"/>
    <property type="match status" value="1"/>
</dbReference>
<evidence type="ECO:0000256" key="5">
    <source>
        <dbReference type="ARBA" id="ARBA00023163"/>
    </source>
</evidence>
<keyword evidence="5" id="KW-0804">Transcription</keyword>
<dbReference type="InterPro" id="IPR036864">
    <property type="entry name" value="Zn2-C6_fun-type_DNA-bd_sf"/>
</dbReference>
<reference evidence="10" key="1">
    <citation type="journal article" date="2017" name="Genome Biol.">
        <title>Comparative genomics reveals high biological diversity and specific adaptations in the industrially and medically important fungal genus Aspergillus.</title>
        <authorList>
            <person name="de Vries R.P."/>
            <person name="Riley R."/>
            <person name="Wiebenga A."/>
            <person name="Aguilar-Osorio G."/>
            <person name="Amillis S."/>
            <person name="Uchima C.A."/>
            <person name="Anderluh G."/>
            <person name="Asadollahi M."/>
            <person name="Askin M."/>
            <person name="Barry K."/>
            <person name="Battaglia E."/>
            <person name="Bayram O."/>
            <person name="Benocci T."/>
            <person name="Braus-Stromeyer S.A."/>
            <person name="Caldana C."/>
            <person name="Canovas D."/>
            <person name="Cerqueira G.C."/>
            <person name="Chen F."/>
            <person name="Chen W."/>
            <person name="Choi C."/>
            <person name="Clum A."/>
            <person name="Dos Santos R.A."/>
            <person name="Damasio A.R."/>
            <person name="Diallinas G."/>
            <person name="Emri T."/>
            <person name="Fekete E."/>
            <person name="Flipphi M."/>
            <person name="Freyberg S."/>
            <person name="Gallo A."/>
            <person name="Gournas C."/>
            <person name="Habgood R."/>
            <person name="Hainaut M."/>
            <person name="Harispe M.L."/>
            <person name="Henrissat B."/>
            <person name="Hilden K.S."/>
            <person name="Hope R."/>
            <person name="Hossain A."/>
            <person name="Karabika E."/>
            <person name="Karaffa L."/>
            <person name="Karanyi Z."/>
            <person name="Krasevec N."/>
            <person name="Kuo A."/>
            <person name="Kusch H."/>
            <person name="LaButti K."/>
            <person name="Lagendijk E.L."/>
            <person name="Lapidus A."/>
            <person name="Levasseur A."/>
            <person name="Lindquist E."/>
            <person name="Lipzen A."/>
            <person name="Logrieco A.F."/>
            <person name="MacCabe A."/>
            <person name="Maekelae M.R."/>
            <person name="Malavazi I."/>
            <person name="Melin P."/>
            <person name="Meyer V."/>
            <person name="Mielnichuk N."/>
            <person name="Miskei M."/>
            <person name="Molnar A.P."/>
            <person name="Mule G."/>
            <person name="Ngan C.Y."/>
            <person name="Orejas M."/>
            <person name="Orosz E."/>
            <person name="Ouedraogo J.P."/>
            <person name="Overkamp K.M."/>
            <person name="Park H.-S."/>
            <person name="Perrone G."/>
            <person name="Piumi F."/>
            <person name="Punt P.J."/>
            <person name="Ram A.F."/>
            <person name="Ramon A."/>
            <person name="Rauscher S."/>
            <person name="Record E."/>
            <person name="Riano-Pachon D.M."/>
            <person name="Robert V."/>
            <person name="Roehrig J."/>
            <person name="Ruller R."/>
            <person name="Salamov A."/>
            <person name="Salih N.S."/>
            <person name="Samson R.A."/>
            <person name="Sandor E."/>
            <person name="Sanguinetti M."/>
            <person name="Schuetze T."/>
            <person name="Sepcic K."/>
            <person name="Shelest E."/>
            <person name="Sherlock G."/>
            <person name="Sophianopoulou V."/>
            <person name="Squina F.M."/>
            <person name="Sun H."/>
            <person name="Susca A."/>
            <person name="Todd R.B."/>
            <person name="Tsang A."/>
            <person name="Unkles S.E."/>
            <person name="van de Wiele N."/>
            <person name="van Rossen-Uffink D."/>
            <person name="Oliveira J.V."/>
            <person name="Vesth T.C."/>
            <person name="Visser J."/>
            <person name="Yu J.-H."/>
            <person name="Zhou M."/>
            <person name="Andersen M.R."/>
            <person name="Archer D.B."/>
            <person name="Baker S.E."/>
            <person name="Benoit I."/>
            <person name="Brakhage A.A."/>
            <person name="Braus G.H."/>
            <person name="Fischer R."/>
            <person name="Frisvad J.C."/>
            <person name="Goldman G.H."/>
            <person name="Houbraken J."/>
            <person name="Oakley B."/>
            <person name="Pocsi I."/>
            <person name="Scazzocchio C."/>
            <person name="Seiboth B."/>
            <person name="vanKuyk P.A."/>
            <person name="Wortman J."/>
            <person name="Dyer P.S."/>
            <person name="Grigoriev I.V."/>
        </authorList>
    </citation>
    <scope>NUCLEOTIDE SEQUENCE [LARGE SCALE GENOMIC DNA]</scope>
    <source>
        <strain evidence="10">CBS 516.65</strain>
    </source>
</reference>